<evidence type="ECO:0000313" key="5">
    <source>
        <dbReference type="Proteomes" id="UP001458880"/>
    </source>
</evidence>
<feature type="region of interest" description="Disordered" evidence="2">
    <location>
        <begin position="1083"/>
        <end position="1107"/>
    </location>
</feature>
<comment type="caution">
    <text evidence="4">The sequence shown here is derived from an EMBL/GenBank/DDBJ whole genome shotgun (WGS) entry which is preliminary data.</text>
</comment>
<feature type="compositionally biased region" description="Basic residues" evidence="2">
    <location>
        <begin position="3895"/>
        <end position="3905"/>
    </location>
</feature>
<feature type="compositionally biased region" description="Polar residues" evidence="2">
    <location>
        <begin position="47"/>
        <end position="57"/>
    </location>
</feature>
<feature type="region of interest" description="Disordered" evidence="2">
    <location>
        <begin position="3959"/>
        <end position="4035"/>
    </location>
</feature>
<feature type="compositionally biased region" description="Polar residues" evidence="2">
    <location>
        <begin position="3258"/>
        <end position="3273"/>
    </location>
</feature>
<feature type="compositionally biased region" description="Acidic residues" evidence="2">
    <location>
        <begin position="3723"/>
        <end position="3732"/>
    </location>
</feature>
<keyword evidence="1" id="KW-0863">Zinc-finger</keyword>
<gene>
    <name evidence="4" type="ORF">QE152_g39466</name>
</gene>
<feature type="region of interest" description="Disordered" evidence="2">
    <location>
        <begin position="2257"/>
        <end position="2284"/>
    </location>
</feature>
<feature type="region of interest" description="Disordered" evidence="2">
    <location>
        <begin position="2960"/>
        <end position="3032"/>
    </location>
</feature>
<feature type="compositionally biased region" description="Polar residues" evidence="2">
    <location>
        <begin position="20"/>
        <end position="39"/>
    </location>
</feature>
<feature type="compositionally biased region" description="Pro residues" evidence="2">
    <location>
        <begin position="2168"/>
        <end position="2178"/>
    </location>
</feature>
<feature type="compositionally biased region" description="Basic and acidic residues" evidence="2">
    <location>
        <begin position="4115"/>
        <end position="4132"/>
    </location>
</feature>
<dbReference type="Proteomes" id="UP001458880">
    <property type="component" value="Unassembled WGS sequence"/>
</dbReference>
<dbReference type="GO" id="GO:0008270">
    <property type="term" value="F:zinc ion binding"/>
    <property type="evidence" value="ECO:0007669"/>
    <property type="project" value="UniProtKB-KW"/>
</dbReference>
<keyword evidence="1" id="KW-0479">Metal-binding</keyword>
<feature type="region of interest" description="Disordered" evidence="2">
    <location>
        <begin position="1958"/>
        <end position="2229"/>
    </location>
</feature>
<sequence>MVNSESMDSTGDGKPKDYITQLNSGGVISAESHSPSPLNSGGVISAESHSPSPVTASSVRLRDMDYDANESADVTSASECANPPADTLPETAVLTCRPVDDENIRLTTAASQTTDSDVSSLYCSVPLNKVQDVLGGTYAPPVESSRNDEDSDAAAKNKKLLTRRLLCLYCDRTFVTSNLRQKHVDRCHSVKQARRSSSRFQSKFTTTACIFCKKLNNSDHSLNDLFKHLVEKHSSKYFACVPCQERFVFKAHLDEHNLRHHADEGKRKEEIPLGRKEEASEVYGEERKGYPVEDARLDINIVRSKHKTRIKKEEEETEEVVAEENMALNRPNLRMSVRKELRKKKVGVKSTKTGVKRNTRLQTNKVTNAQNKPPTKKRMKKNSESVEKPSSSSSSCVNPYPTFDAYFRVKKITDHSIDNLKISSLTFDDVFDKAFYTRIKCNIQENLQNHIDGKLFKNEESESRISNFEKNQELNSSPAENFGCDISLNAATPVVSLLSSQLGEDLESQIEYGAKASKKKPPPKKDEVHHYKYFTRRKYQASILENKENRDLSKLDMWTQLVVKDRQQKIINDKKTEKEKLEYTKGIEYRTKMQNVELNRILDRRGPFEDLKEEANKKAALEKYNNRLGPFEDLKEEANKKAALEKYNNRLGENISCEAISDVSSILNDLVEGEIKTEEDDKTSSEQTKFHLLTDKDCEIPFYLNLRRNSTLIDQPDIDKSDRITLICSSQETENYEESTTPRDKNALVELTGEWTRTRIYICAACGVKVSNMKLLLDHKSVYHQNVWVQHYEFVGNQSVLYRHLSIPGLGKVGYVEEFPMSKSWRRSDARLCTKCSRMCNSLGELHRHILECGEDWSWMLARRKLKYRPFGAKSRRKRRGLVKRIIHKEKSGDEVREKRKYNVKRYDGPRPKPSDAETIQRMLANLPAKRATRKLISLKDGFPKQVRRKVQQQKTNQSNRKVQQQKTNQSNSSKKVVVTKQKTNLKNQPTIRGRKRKKKGLKCNQMILRKSMRNINKVFSSKILDRNSAIMVKRKMKNALHQHQRITRARKGLIDETETSASMTTKKDGGFVGGKVKMLTRGVKKGDNSTNSVNNANKRCTRNLKKGDSLDDTIQDIIDSLDTGGKQSDSKVKSGEEDKSEKKTKKEGVSTKLGRQLSLRKLRKKTDEEGEASIENEDKSKNPKRKSSLDNLRSKIKKIKLKEKNMPQIVQVDGSSRISDEILPFLEKINISSDETEEKIDPILEEVPTEVVLEEKTETIEEVIEETPKLPLDDVPPSASDSASEERIEDIAVDRDEVDNFEIMPEIDLIPTELSDPLPAASDAPIDLKICSNKAKIKSKKRAKGLNDCIAMLTSKLQQKVEEEPPLPPPPPPPAPQPPIVKEPILEKVETPPKNQDQKIDKNAFAFAHVPFVDHLAQQRLLEMNRKIIDRDHIERQRQELFNLQARLIAEQQQLFLQQLHKQIPPAHPYGYIPNIPRETNFLINNIMLNGQNEFIQKLLHTNQTEESLAKFLGNFDRNNRFKEVDVNIEIDIMKYLGSVADNGVKLEKVKNKMEGKKKSNNGRRYNNKRKENIEVVNDLKQQDLFLTHKIDLNFAESDELKQKKFDNDKVIDLKIKKVGSDTLPSPEMAPKVIEVGQMRSLEIANELNKVIDLKVKKITEKERQADLLEQLSKNGVSIALFPCTQNKSCGNPGIINLKIPKMAPSKAEMTNPTFSIDKGVIRPEVGEENPPPFTEENPPPFTAELLQEVFVNNPAPTPTPEVKIVAKPEKKKRGRPAKPKLEETKPAQASEPIQDEVINLKLPKIPETFSNIPPFSQIDLKLFDTLNTSLVDATRLHQQQNLKIAKDKLEIFPAARPPIANNSLKTKQDEDAAVPPLKEKKKIILKPPQFIATSLEKYPVIEAPIQPKVPTIAESLSFSIPEIDKIILPAKKKNLDTIESKIKSLLLEEREPDIMEEKSLPGLNRTKAVDPDHPSTTLKSDTDSDDDVPLANLIKDNQKKPEITEEDQNKLVEEESEVTPSLEEDLPDEISIPYLEKEPPPMMPPLMNNEDIPAPILEREPPPPPPLPSPPPPFALSPPLLLPPPILPPPSIFPPTLPPPSIFAPPPTLPPPSILPSPQTQPPPSILPSQLASPPLIPPQLAPAPLIPPQLAPAPLIPPQLGQSPLIPPPLPPPLPLQLAPNEFEGPIEAIEGKNKKCGRKKRGSPPETKPKKKTPKCKGTPLYDETEVDPLNKAARKIKISCQIFQRSSKIVLEKSALDEHAEEDEEEEEKIPNPQEPLKPMELPLPDVFIKEELSAEPPPQPILIPTPIQSSELLRNIKEELPEVEEPEAVPPAIEEFFPPELEDTPSLTAEDLELEIRRRIKLSNLQLKRETVEDNDTIPTSINTDIIYNVDSPEGVEEDLIDPTIPETDSFNSLIEKEISELMAEPISTIAKPSSCDILSNIETSSLEGENLVPCNTETTNIIDDTQNIVTNHDMTEMNFDVEHEKQGDLPTEAANTAPNIEVLKEHKVEVKSKKTKKKHDILTTDIIPTYGEFEVNTNQSDGVNKITISRKKVPVSTEIDANLDEAPIDNGIDVYVVKKPKRSHKKSVGKERKRKKSLALLEENKNIEDNIIENISTLAKDLETNLLGNNFDDNFLDNIEFEVRNEEIGRKLKINKKKPKTPPVPPADLVVLEEFPHQEEAVVEEQKDYDDLPKDMEIEEFQVDIPIIETQFEPKFDEIPVKIAVTLDESITPVNENNDNDNILINQHHSDCSLVDIANNKTSVGGIDIESITPRRRASQEIDNSFFSCNLKEIYDASLREKEKLESMNNTPQRFINNIDEVSDSQDIDVSRENSRSNFSEKQAKNTNNLDPISSESISPESKSISLKKGKKSKKSPQTDEPSAFDMMCDELQALCDAPLELRPLVEEKSAEKELASIDEDLDFLNASSTSFCDNLKSSCDAKIDELLREINFTPKPNKKGGKKVKTSLTPNSEIKSSIQEDRVSEIAPAADDLFENLPQETSPKTKPPPKSKLARRKSAKSKSKERSISIDNLELYCDICDKIFARSENLVKHKRTLTHIAKLSEIEAKEAQAKAKQVEEEVIDAPQIEEEEEPQQQSFKMDINISDILNNSDKHSEQSEDISAKIHVNSPFVLKTNSDTLKLADIINDVLNKPVENEKTYSESHLTPPKSETKRYKSLGERKSFESDLKTTYPFNTIPESIPKLPNTDSILKQQISILENIIETEAPFGFIDDITVSSNKSIAEEKSPSDLSIMSETKQDDSSNQLSFAHNTNLIDNLTKPNEPFLKPTQYEEISNDSSSVRNQFDDQRSRKVLNRDEELFLECCSLLKSSSEVSGYSKRSSKTVHVFNSFEMRQSDEPDWLEKKTFAAKNPEYKHDLFSNSCPNTPLGDGYGDDCSNTNSNTIATDWSTKQREQQQQQQQLQENPVFEDISLDSKGSSSSKQENGQQRTFNDFQLFNAEHPKVNESVEANVPPPQEEHIDDTAEVDEDFKKKMVSRFGGLMAKAWKNSVQVVKKNKNKKKPDVEVTQTSITDYTIPIAAAPKLEKDVNDSKKMLTKGAMKVFEGLKVSIPTDDLNMKELLNGSHITKKQEETEPVEAPPIEAIPKELEPPKDDVKVAKTNNNNLKSFGNRLGLKVTKKKYNIPKTIEPHPVVKSAGKTEEDSKKAHDVYDFEETQDNIDMFSTKLTNIKEFRSKIAEQKNLSDTNTVVKEVNPAEEGEESDTDDPRGAIDSFSFEAKSLSSFSTESNSSMKKPVKKKNITKKKCMIMGRIFKNAFKSKVDEDIRDIPSVDNSKLVEDYVLQLPQKEEKRTKLTEQEMDLLFNKLLEDKPNNEDPKVETPVAPPVIENKVVEKSAPSIKAKNKNPPKRKRQRHNSESTDDEFSLNKNKKRYTKKKQKNVDNAINLEQELKECIGVASRKSQRKCTSGKQNVLVEFWSSDDSNFEAFIRETAMDKSEPAPKAVIDEGEKPEPNVEELFQDLENTIKKATPKIETETKPNPPKPNKQARRKSSTANKHRVKIDDVEDKKMKNVKATAETLATNRRKRAASNTLYYWSSSSEDESQDLIEVKPVRDEIDEDEDRPMQHGWIVGDSPKKLVTMLAQAKGKKIDADSVKEQGKKRTTM</sequence>
<evidence type="ECO:0000313" key="4">
    <source>
        <dbReference type="EMBL" id="KAK9680047.1"/>
    </source>
</evidence>
<dbReference type="PANTHER" id="PTHR45725">
    <property type="entry name" value="FORMIN HOMOLOGY 2 FAMILY MEMBER"/>
    <property type="match status" value="1"/>
</dbReference>
<dbReference type="PANTHER" id="PTHR45725:SF1">
    <property type="entry name" value="DISHEVELLED ASSOCIATED ACTIVATOR OF MORPHOGENESIS, ISOFORM D"/>
    <property type="match status" value="1"/>
</dbReference>
<keyword evidence="1" id="KW-0862">Zinc</keyword>
<feature type="region of interest" description="Disordered" evidence="2">
    <location>
        <begin position="3251"/>
        <end position="3273"/>
    </location>
</feature>
<protein>
    <recommendedName>
        <fullName evidence="3">C2H2-type domain-containing protein</fullName>
    </recommendedName>
</protein>
<feature type="region of interest" description="Disordered" evidence="2">
    <location>
        <begin position="1360"/>
        <end position="1381"/>
    </location>
</feature>
<feature type="compositionally biased region" description="Pro residues" evidence="2">
    <location>
        <begin position="2064"/>
        <end position="2128"/>
    </location>
</feature>
<feature type="region of interest" description="Disordered" evidence="2">
    <location>
        <begin position="893"/>
        <end position="917"/>
    </location>
</feature>
<evidence type="ECO:0000256" key="2">
    <source>
        <dbReference type="SAM" id="MobiDB-lite"/>
    </source>
</evidence>
<feature type="compositionally biased region" description="Low complexity" evidence="2">
    <location>
        <begin position="1274"/>
        <end position="1283"/>
    </location>
</feature>
<feature type="compositionally biased region" description="Basic and acidic residues" evidence="2">
    <location>
        <begin position="3835"/>
        <end position="3846"/>
    </location>
</feature>
<feature type="region of interest" description="Disordered" evidence="2">
    <location>
        <begin position="939"/>
        <end position="987"/>
    </location>
</feature>
<feature type="compositionally biased region" description="Basic and acidic residues" evidence="2">
    <location>
        <begin position="905"/>
        <end position="916"/>
    </location>
</feature>
<dbReference type="InterPro" id="IPR051425">
    <property type="entry name" value="Formin_Homology"/>
</dbReference>
<feature type="region of interest" description="Disordered" evidence="2">
    <location>
        <begin position="3835"/>
        <end position="3909"/>
    </location>
</feature>
<name>A0AAW1HUM3_POPJA</name>
<feature type="compositionally biased region" description="Basic and acidic residues" evidence="2">
    <location>
        <begin position="1998"/>
        <end position="2015"/>
    </location>
</feature>
<evidence type="ECO:0000256" key="1">
    <source>
        <dbReference type="PROSITE-ProRule" id="PRU00042"/>
    </source>
</evidence>
<feature type="region of interest" description="Disordered" evidence="2">
    <location>
        <begin position="1768"/>
        <end position="1792"/>
    </location>
</feature>
<feature type="domain" description="C2H2-type" evidence="3">
    <location>
        <begin position="3043"/>
        <end position="3072"/>
    </location>
</feature>
<feature type="compositionally biased region" description="Low complexity" evidence="2">
    <location>
        <begin position="2859"/>
        <end position="2872"/>
    </location>
</feature>
<feature type="compositionally biased region" description="Polar residues" evidence="2">
    <location>
        <begin position="1089"/>
        <end position="1099"/>
    </location>
</feature>
<feature type="compositionally biased region" description="Polar residues" evidence="2">
    <location>
        <begin position="360"/>
        <end position="373"/>
    </location>
</feature>
<feature type="compositionally biased region" description="Acidic residues" evidence="2">
    <location>
        <begin position="2016"/>
        <end position="2030"/>
    </location>
</feature>
<organism evidence="4 5">
    <name type="scientific">Popillia japonica</name>
    <name type="common">Japanese beetle</name>
    <dbReference type="NCBI Taxonomy" id="7064"/>
    <lineage>
        <taxon>Eukaryota</taxon>
        <taxon>Metazoa</taxon>
        <taxon>Ecdysozoa</taxon>
        <taxon>Arthropoda</taxon>
        <taxon>Hexapoda</taxon>
        <taxon>Insecta</taxon>
        <taxon>Pterygota</taxon>
        <taxon>Neoptera</taxon>
        <taxon>Endopterygota</taxon>
        <taxon>Coleoptera</taxon>
        <taxon>Polyphaga</taxon>
        <taxon>Scarabaeiformia</taxon>
        <taxon>Scarabaeidae</taxon>
        <taxon>Rutelinae</taxon>
        <taxon>Popillia</taxon>
    </lineage>
</organism>
<feature type="compositionally biased region" description="Basic residues" evidence="2">
    <location>
        <begin position="2964"/>
        <end position="2973"/>
    </location>
</feature>
<feature type="region of interest" description="Disordered" evidence="2">
    <location>
        <begin position="3716"/>
        <end position="3739"/>
    </location>
</feature>
<dbReference type="InterPro" id="IPR013087">
    <property type="entry name" value="Znf_C2H2_type"/>
</dbReference>
<dbReference type="Gene3D" id="3.30.160.60">
    <property type="entry name" value="Classic Zinc Finger"/>
    <property type="match status" value="1"/>
</dbReference>
<accession>A0AAW1HUM3</accession>
<feature type="domain" description="C2H2-type" evidence="3">
    <location>
        <begin position="238"/>
        <end position="266"/>
    </location>
</feature>
<proteinExistence type="predicted"/>
<feature type="compositionally biased region" description="Polar residues" evidence="2">
    <location>
        <begin position="2843"/>
        <end position="2858"/>
    </location>
</feature>
<feature type="region of interest" description="Disordered" evidence="2">
    <location>
        <begin position="1"/>
        <end position="57"/>
    </location>
</feature>
<feature type="compositionally biased region" description="Basic residues" evidence="2">
    <location>
        <begin position="1771"/>
        <end position="1780"/>
    </location>
</feature>
<evidence type="ECO:0000259" key="3">
    <source>
        <dbReference type="PROSITE" id="PS50157"/>
    </source>
</evidence>
<dbReference type="SMART" id="SM00355">
    <property type="entry name" value="ZnF_C2H2"/>
    <property type="match status" value="6"/>
</dbReference>
<feature type="compositionally biased region" description="Low complexity" evidence="2">
    <location>
        <begin position="962"/>
        <end position="985"/>
    </location>
</feature>
<feature type="region of interest" description="Disordered" evidence="2">
    <location>
        <begin position="261"/>
        <end position="287"/>
    </location>
</feature>
<feature type="compositionally biased region" description="Basic residues" evidence="2">
    <location>
        <begin position="2873"/>
        <end position="2882"/>
    </location>
</feature>
<feature type="compositionally biased region" description="Pro residues" evidence="2">
    <location>
        <begin position="1367"/>
        <end position="1381"/>
    </location>
</feature>
<feature type="region of interest" description="Disordered" evidence="2">
    <location>
        <begin position="1121"/>
        <end position="1193"/>
    </location>
</feature>
<feature type="region of interest" description="Disordered" evidence="2">
    <location>
        <begin position="1265"/>
        <end position="1289"/>
    </location>
</feature>
<feature type="region of interest" description="Disordered" evidence="2">
    <location>
        <begin position="4112"/>
        <end position="4132"/>
    </location>
</feature>
<dbReference type="EMBL" id="JASPKY010000940">
    <property type="protein sequence ID" value="KAK9680047.1"/>
    <property type="molecule type" value="Genomic_DNA"/>
</dbReference>
<feature type="compositionally biased region" description="Basic residues" evidence="2">
    <location>
        <begin position="3015"/>
        <end position="3029"/>
    </location>
</feature>
<feature type="compositionally biased region" description="Basic residues" evidence="2">
    <location>
        <begin position="3869"/>
        <end position="3881"/>
    </location>
</feature>
<feature type="region of interest" description="Disordered" evidence="2">
    <location>
        <begin position="2831"/>
        <end position="2890"/>
    </location>
</feature>
<feature type="compositionally biased region" description="Basic and acidic residues" evidence="2">
    <location>
        <begin position="3959"/>
        <end position="3980"/>
    </location>
</feature>
<feature type="compositionally biased region" description="Basic and acidic residues" evidence="2">
    <location>
        <begin position="1129"/>
        <end position="1150"/>
    </location>
</feature>
<feature type="compositionally biased region" description="Acidic residues" evidence="2">
    <location>
        <begin position="2264"/>
        <end position="2273"/>
    </location>
</feature>
<feature type="compositionally biased region" description="Pro residues" evidence="2">
    <location>
        <begin position="2137"/>
        <end position="2160"/>
    </location>
</feature>
<feature type="region of interest" description="Disordered" evidence="2">
    <location>
        <begin position="338"/>
        <end position="395"/>
    </location>
</feature>
<feature type="compositionally biased region" description="Basic residues" evidence="2">
    <location>
        <begin position="4013"/>
        <end position="4027"/>
    </location>
</feature>
<dbReference type="PROSITE" id="PS00028">
    <property type="entry name" value="ZINC_FINGER_C2H2_1"/>
    <property type="match status" value="4"/>
</dbReference>
<feature type="compositionally biased region" description="Polar residues" evidence="2">
    <location>
        <begin position="2974"/>
        <end position="2985"/>
    </location>
</feature>
<reference evidence="4 5" key="1">
    <citation type="journal article" date="2024" name="BMC Genomics">
        <title>De novo assembly and annotation of Popillia japonica's genome with initial clues to its potential as an invasive pest.</title>
        <authorList>
            <person name="Cucini C."/>
            <person name="Boschi S."/>
            <person name="Funari R."/>
            <person name="Cardaioli E."/>
            <person name="Iannotti N."/>
            <person name="Marturano G."/>
            <person name="Paoli F."/>
            <person name="Bruttini M."/>
            <person name="Carapelli A."/>
            <person name="Frati F."/>
            <person name="Nardi F."/>
        </authorList>
    </citation>
    <scope>NUCLEOTIDE SEQUENCE [LARGE SCALE GENOMIC DNA]</scope>
    <source>
        <strain evidence="4">DMR45628</strain>
    </source>
</reference>
<dbReference type="PROSITE" id="PS50157">
    <property type="entry name" value="ZINC_FINGER_C2H2_2"/>
    <property type="match status" value="2"/>
</dbReference>
<keyword evidence="5" id="KW-1185">Reference proteome</keyword>